<dbReference type="InterPro" id="IPR035810">
    <property type="entry name" value="PEBP_euk"/>
</dbReference>
<dbReference type="CDD" id="cd00866">
    <property type="entry name" value="PEBP_euk"/>
    <property type="match status" value="1"/>
</dbReference>
<dbReference type="OrthoDB" id="2506647at2759"/>
<comment type="similarity">
    <text evidence="1">Belongs to the phosphatidylethanolamine-binding protein family.</text>
</comment>
<dbReference type="OMA" id="HIDKRTR"/>
<dbReference type="Proteomes" id="UP000494163">
    <property type="component" value="Chromosome 3R"/>
</dbReference>
<evidence type="ECO:0000313" key="3">
    <source>
        <dbReference type="Proteomes" id="UP000494163"/>
    </source>
</evidence>
<reference evidence="2 3" key="1">
    <citation type="submission" date="2015-08" db="EMBL/GenBank/DDBJ databases">
        <title>Ancestral chromatin configuration constrains chromatin evolution on differentiating sex chromosomes in Drosophila.</title>
        <authorList>
            <person name="Zhou Q."/>
            <person name="Bachtrog D."/>
        </authorList>
    </citation>
    <scope>NUCLEOTIDE SEQUENCE [LARGE SCALE GENOMIC DNA]</scope>
    <source>
        <tissue evidence="2">Whole larvae</tissue>
    </source>
</reference>
<protein>
    <submittedName>
        <fullName evidence="2">CG7054</fullName>
    </submittedName>
</protein>
<dbReference type="AlphaFoldDB" id="A0A0M4EG25"/>
<keyword evidence="3" id="KW-1185">Reference proteome</keyword>
<dbReference type="SMR" id="A0A0M4EG25"/>
<dbReference type="EMBL" id="CP012526">
    <property type="protein sequence ID" value="ALC47241.1"/>
    <property type="molecule type" value="Genomic_DNA"/>
</dbReference>
<dbReference type="Gene3D" id="3.90.280.10">
    <property type="entry name" value="PEBP-like"/>
    <property type="match status" value="2"/>
</dbReference>
<dbReference type="InterPro" id="IPR036610">
    <property type="entry name" value="PEBP-like_sf"/>
</dbReference>
<dbReference type="PROSITE" id="PS01220">
    <property type="entry name" value="PBP"/>
    <property type="match status" value="1"/>
</dbReference>
<sequence length="156" mass="17182">MEAIVPDVLDVAPPSGKLEVKYPTGVVVQTGNELTPTQVKDEPSVSWAAESTDALYTLLMVDPDAPSRAQPTFREILHWAVVNIVGNQLASGDTLAEQSARVEEDMRIGKRTRDGRFNFSVRKFAAKHGLGQPIAGSFYEAQYDDYVAIRNKEFAK</sequence>
<dbReference type="STRING" id="30019.A0A0M4EG25"/>
<dbReference type="SUPFAM" id="SSF49777">
    <property type="entry name" value="PEBP-like"/>
    <property type="match status" value="1"/>
</dbReference>
<dbReference type="PANTHER" id="PTHR11362">
    <property type="entry name" value="PHOSPHATIDYLETHANOLAMINE-BINDING PROTEIN"/>
    <property type="match status" value="1"/>
</dbReference>
<evidence type="ECO:0000313" key="2">
    <source>
        <dbReference type="EMBL" id="ALC47241.1"/>
    </source>
</evidence>
<evidence type="ECO:0000256" key="1">
    <source>
        <dbReference type="ARBA" id="ARBA00007091"/>
    </source>
</evidence>
<proteinExistence type="inferred from homology"/>
<accession>A0A0M4EG25</accession>
<dbReference type="Pfam" id="PF01161">
    <property type="entry name" value="PBP"/>
    <property type="match status" value="1"/>
</dbReference>
<dbReference type="PANTHER" id="PTHR11362:SF82">
    <property type="entry name" value="PHOSPHATIDYLETHANOLAMINE-BINDING PROTEIN 4"/>
    <property type="match status" value="1"/>
</dbReference>
<organism evidence="2 3">
    <name type="scientific">Drosophila busckii</name>
    <name type="common">Fruit fly</name>
    <dbReference type="NCBI Taxonomy" id="30019"/>
    <lineage>
        <taxon>Eukaryota</taxon>
        <taxon>Metazoa</taxon>
        <taxon>Ecdysozoa</taxon>
        <taxon>Arthropoda</taxon>
        <taxon>Hexapoda</taxon>
        <taxon>Insecta</taxon>
        <taxon>Pterygota</taxon>
        <taxon>Neoptera</taxon>
        <taxon>Endopterygota</taxon>
        <taxon>Diptera</taxon>
        <taxon>Brachycera</taxon>
        <taxon>Muscomorpha</taxon>
        <taxon>Ephydroidea</taxon>
        <taxon>Drosophilidae</taxon>
        <taxon>Drosophila</taxon>
    </lineage>
</organism>
<dbReference type="InterPro" id="IPR001858">
    <property type="entry name" value="Phosphatidylethanolamine-bd_CS"/>
</dbReference>
<name>A0A0M4EG25_DROBS</name>
<dbReference type="InterPro" id="IPR008914">
    <property type="entry name" value="PEBP"/>
</dbReference>
<gene>
    <name evidence="2" type="ORF">Dbus_chr3Rg1991</name>
</gene>